<name>A0ABR6AWJ8_9HYPH</name>
<dbReference type="Gene3D" id="1.10.10.60">
    <property type="entry name" value="Homeodomain-like"/>
    <property type="match status" value="1"/>
</dbReference>
<comment type="caution">
    <text evidence="3">The sequence shown here is derived from an EMBL/GenBank/DDBJ whole genome shotgun (WGS) entry which is preliminary data.</text>
</comment>
<evidence type="ECO:0000259" key="2">
    <source>
        <dbReference type="Pfam" id="PF02796"/>
    </source>
</evidence>
<dbReference type="RefSeq" id="WP_112672806.1">
    <property type="nucleotide sequence ID" value="NZ_JACGXG010000022.1"/>
</dbReference>
<evidence type="ECO:0000256" key="1">
    <source>
        <dbReference type="SAM" id="MobiDB-lite"/>
    </source>
</evidence>
<gene>
    <name evidence="3" type="ORF">FHW20_004840</name>
</gene>
<dbReference type="InterPro" id="IPR006120">
    <property type="entry name" value="Resolvase_HTH_dom"/>
</dbReference>
<keyword evidence="4" id="KW-1185">Reference proteome</keyword>
<feature type="compositionally biased region" description="Basic residues" evidence="1">
    <location>
        <begin position="149"/>
        <end position="165"/>
    </location>
</feature>
<feature type="region of interest" description="Disordered" evidence="1">
    <location>
        <begin position="72"/>
        <end position="91"/>
    </location>
</feature>
<sequence length="165" mass="19097">MQIRRANSARTFFDHCSTAAKKGAYITVARPPVFVNNFEQPRVKPTSFKADSHEMFVLEMIASIDTQVQNERTNTLNRQEGRKGGRPPALSEEKVARMKQMFKDGATQQQISAEFRISQATVSRYFNEIILGKGRAPSSPYRQDPSVVRQKRREHERKRRQRLEE</sequence>
<evidence type="ECO:0000313" key="4">
    <source>
        <dbReference type="Proteomes" id="UP000578622"/>
    </source>
</evidence>
<dbReference type="CDD" id="cd00569">
    <property type="entry name" value="HTH_Hin_like"/>
    <property type="match status" value="1"/>
</dbReference>
<dbReference type="Pfam" id="PF02796">
    <property type="entry name" value="HTH_7"/>
    <property type="match status" value="1"/>
</dbReference>
<protein>
    <submittedName>
        <fullName evidence="3">Transposase</fullName>
    </submittedName>
</protein>
<dbReference type="InterPro" id="IPR009057">
    <property type="entry name" value="Homeodomain-like_sf"/>
</dbReference>
<dbReference type="SUPFAM" id="SSF46689">
    <property type="entry name" value="Homeodomain-like"/>
    <property type="match status" value="1"/>
</dbReference>
<dbReference type="Proteomes" id="UP000578622">
    <property type="component" value="Unassembled WGS sequence"/>
</dbReference>
<proteinExistence type="predicted"/>
<feature type="domain" description="Resolvase HTH" evidence="2">
    <location>
        <begin position="85"/>
        <end position="128"/>
    </location>
</feature>
<reference evidence="3 4" key="1">
    <citation type="submission" date="2020-07" db="EMBL/GenBank/DDBJ databases">
        <title>Genomic Encyclopedia of Type Strains, Phase IV (KMG-V): Genome sequencing to study the core and pangenomes of soil and plant-associated prokaryotes.</title>
        <authorList>
            <person name="Whitman W."/>
        </authorList>
    </citation>
    <scope>NUCLEOTIDE SEQUENCE [LARGE SCALE GENOMIC DNA]</scope>
    <source>
        <strain evidence="3 4">RH4WT92</strain>
    </source>
</reference>
<feature type="region of interest" description="Disordered" evidence="1">
    <location>
        <begin position="133"/>
        <end position="165"/>
    </location>
</feature>
<evidence type="ECO:0000313" key="3">
    <source>
        <dbReference type="EMBL" id="MBA8853854.1"/>
    </source>
</evidence>
<accession>A0ABR6AWJ8</accession>
<dbReference type="EMBL" id="JACGXG010000022">
    <property type="protein sequence ID" value="MBA8853854.1"/>
    <property type="molecule type" value="Genomic_DNA"/>
</dbReference>
<organism evidence="3 4">
    <name type="scientific">Brucella intermedia</name>
    <dbReference type="NCBI Taxonomy" id="94625"/>
    <lineage>
        <taxon>Bacteria</taxon>
        <taxon>Pseudomonadati</taxon>
        <taxon>Pseudomonadota</taxon>
        <taxon>Alphaproteobacteria</taxon>
        <taxon>Hyphomicrobiales</taxon>
        <taxon>Brucellaceae</taxon>
        <taxon>Brucella/Ochrobactrum group</taxon>
        <taxon>Brucella</taxon>
    </lineage>
</organism>